<sequence>MRICQKINQRGFTFIEVIIAFTLLLIIASVFPLVIKSIPILPPPTEQPHKFQVELFFNQFSMEVRETSEIEVTGDTLKLRKPDGTVTSIEKHGKLIRRRVNQQGHDVFLRHVSSVSYQLVPHGVIVEIVDTNRKRHERRFSFVCSLEVNS</sequence>
<evidence type="ECO:0000313" key="4">
    <source>
        <dbReference type="EMBL" id="MDE5412285.1"/>
    </source>
</evidence>
<organism evidence="4 5">
    <name type="scientific">Alkalihalobacterium chitinilyticum</name>
    <dbReference type="NCBI Taxonomy" id="2980103"/>
    <lineage>
        <taxon>Bacteria</taxon>
        <taxon>Bacillati</taxon>
        <taxon>Bacillota</taxon>
        <taxon>Bacilli</taxon>
        <taxon>Bacillales</taxon>
        <taxon>Bacillaceae</taxon>
        <taxon>Alkalihalobacterium</taxon>
    </lineage>
</organism>
<evidence type="ECO:0000313" key="5">
    <source>
        <dbReference type="Proteomes" id="UP001148125"/>
    </source>
</evidence>
<gene>
    <name evidence="4" type="primary">comGF</name>
    <name evidence="4" type="ORF">N7Z68_02650</name>
</gene>
<dbReference type="InterPro" id="IPR012902">
    <property type="entry name" value="N_methyl_site"/>
</dbReference>
<dbReference type="InterPro" id="IPR016977">
    <property type="entry name" value="ComGF"/>
</dbReference>
<protein>
    <submittedName>
        <fullName evidence="4">Competence type IV pilus minor pilin ComGF</fullName>
    </submittedName>
</protein>
<keyword evidence="3" id="KW-0472">Membrane</keyword>
<accession>A0ABT5VA05</accession>
<keyword evidence="3" id="KW-0812">Transmembrane</keyword>
<dbReference type="NCBIfam" id="NF041002">
    <property type="entry name" value="pilin_ComGF"/>
    <property type="match status" value="1"/>
</dbReference>
<name>A0ABT5VA05_9BACI</name>
<dbReference type="RefSeq" id="WP_275116898.1">
    <property type="nucleotide sequence ID" value="NZ_JAOTPO010000001.1"/>
</dbReference>
<dbReference type="EMBL" id="JAOTPO010000001">
    <property type="protein sequence ID" value="MDE5412285.1"/>
    <property type="molecule type" value="Genomic_DNA"/>
</dbReference>
<evidence type="ECO:0000256" key="3">
    <source>
        <dbReference type="SAM" id="Phobius"/>
    </source>
</evidence>
<dbReference type="Pfam" id="PF07963">
    <property type="entry name" value="N_methyl"/>
    <property type="match status" value="1"/>
</dbReference>
<dbReference type="Proteomes" id="UP001148125">
    <property type="component" value="Unassembled WGS sequence"/>
</dbReference>
<dbReference type="NCBIfam" id="TIGR02532">
    <property type="entry name" value="IV_pilin_GFxxxE"/>
    <property type="match status" value="1"/>
</dbReference>
<keyword evidence="2" id="KW-0178">Competence</keyword>
<comment type="caution">
    <text evidence="4">The sequence shown here is derived from an EMBL/GenBank/DDBJ whole genome shotgun (WGS) entry which is preliminary data.</text>
</comment>
<keyword evidence="5" id="KW-1185">Reference proteome</keyword>
<proteinExistence type="predicted"/>
<evidence type="ECO:0000256" key="1">
    <source>
        <dbReference type="ARBA" id="ARBA00004241"/>
    </source>
</evidence>
<evidence type="ECO:0000256" key="2">
    <source>
        <dbReference type="ARBA" id="ARBA00023287"/>
    </source>
</evidence>
<keyword evidence="3" id="KW-1133">Transmembrane helix</keyword>
<feature type="transmembrane region" description="Helical" evidence="3">
    <location>
        <begin position="12"/>
        <end position="35"/>
    </location>
</feature>
<comment type="subcellular location">
    <subcellularLocation>
        <location evidence="1">Cell surface</location>
    </subcellularLocation>
</comment>
<dbReference type="Pfam" id="PF15980">
    <property type="entry name" value="ComGF"/>
    <property type="match status" value="1"/>
</dbReference>
<reference evidence="4" key="1">
    <citation type="submission" date="2024-05" db="EMBL/GenBank/DDBJ databases">
        <title>Alkalihalobacillus sp. strain MEB203 novel alkaliphilic bacterium from Lonar Lake, India.</title>
        <authorList>
            <person name="Joshi A."/>
            <person name="Thite S."/>
            <person name="Mengade P."/>
        </authorList>
    </citation>
    <scope>NUCLEOTIDE SEQUENCE</scope>
    <source>
        <strain evidence="4">MEB 203</strain>
    </source>
</reference>